<keyword evidence="15" id="KW-0961">Cell wall biogenesis/degradation</keyword>
<dbReference type="InterPro" id="IPR023346">
    <property type="entry name" value="Lysozyme-like_dom_sf"/>
</dbReference>
<evidence type="ECO:0000256" key="11">
    <source>
        <dbReference type="ARBA" id="ARBA00022960"/>
    </source>
</evidence>
<evidence type="ECO:0000259" key="18">
    <source>
        <dbReference type="Pfam" id="PF00905"/>
    </source>
</evidence>
<dbReference type="InterPro" id="IPR036950">
    <property type="entry name" value="PBP_transglycosylase"/>
</dbReference>
<keyword evidence="10" id="KW-0378">Hydrolase</keyword>
<gene>
    <name evidence="20" type="ORF">G5B37_10455</name>
</gene>
<dbReference type="Gene3D" id="3.40.710.10">
    <property type="entry name" value="DD-peptidase/beta-lactamase superfamily"/>
    <property type="match status" value="1"/>
</dbReference>
<evidence type="ECO:0000256" key="16">
    <source>
        <dbReference type="ARBA" id="ARBA00034000"/>
    </source>
</evidence>
<keyword evidence="6" id="KW-0121">Carboxypeptidase</keyword>
<dbReference type="GO" id="GO:0008955">
    <property type="term" value="F:peptidoglycan glycosyltransferase activity"/>
    <property type="evidence" value="ECO:0007669"/>
    <property type="project" value="UniProtKB-EC"/>
</dbReference>
<dbReference type="SUPFAM" id="SSF53955">
    <property type="entry name" value="Lysozyme-like"/>
    <property type="match status" value="1"/>
</dbReference>
<comment type="subcellular location">
    <subcellularLocation>
        <location evidence="1">Cell membrane</location>
    </subcellularLocation>
</comment>
<dbReference type="GO" id="GO:0008658">
    <property type="term" value="F:penicillin binding"/>
    <property type="evidence" value="ECO:0007669"/>
    <property type="project" value="InterPro"/>
</dbReference>
<dbReference type="PANTHER" id="PTHR32282">
    <property type="entry name" value="BINDING PROTEIN TRANSPEPTIDASE, PUTATIVE-RELATED"/>
    <property type="match status" value="1"/>
</dbReference>
<evidence type="ECO:0000256" key="7">
    <source>
        <dbReference type="ARBA" id="ARBA00022670"/>
    </source>
</evidence>
<evidence type="ECO:0000256" key="5">
    <source>
        <dbReference type="ARBA" id="ARBA00022475"/>
    </source>
</evidence>
<protein>
    <submittedName>
        <fullName evidence="20">Penicillin-binding protein</fullName>
    </submittedName>
</protein>
<feature type="domain" description="Glycosyl transferase family 51" evidence="19">
    <location>
        <begin position="71"/>
        <end position="246"/>
    </location>
</feature>
<dbReference type="GO" id="GO:0008360">
    <property type="term" value="P:regulation of cell shape"/>
    <property type="evidence" value="ECO:0007669"/>
    <property type="project" value="UniProtKB-KW"/>
</dbReference>
<dbReference type="Gene3D" id="1.10.3810.10">
    <property type="entry name" value="Biosynthetic peptidoglycan transglycosylase-like"/>
    <property type="match status" value="1"/>
</dbReference>
<evidence type="ECO:0000256" key="10">
    <source>
        <dbReference type="ARBA" id="ARBA00022801"/>
    </source>
</evidence>
<dbReference type="KEGG" id="mgel:G5B37_10455"/>
<proteinExistence type="inferred from homology"/>
<comment type="catalytic activity">
    <reaction evidence="17">
        <text>[GlcNAc-(1-&gt;4)-Mur2Ac(oyl-L-Ala-gamma-D-Glu-L-Lys-D-Ala-D-Ala)](n)-di-trans,octa-cis-undecaprenyl diphosphate + beta-D-GlcNAc-(1-&gt;4)-Mur2Ac(oyl-L-Ala-gamma-D-Glu-L-Lys-D-Ala-D-Ala)-di-trans,octa-cis-undecaprenyl diphosphate = [GlcNAc-(1-&gt;4)-Mur2Ac(oyl-L-Ala-gamma-D-Glu-L-Lys-D-Ala-D-Ala)](n+1)-di-trans,octa-cis-undecaprenyl diphosphate + di-trans,octa-cis-undecaprenyl diphosphate + H(+)</text>
        <dbReference type="Rhea" id="RHEA:23708"/>
        <dbReference type="Rhea" id="RHEA-COMP:9602"/>
        <dbReference type="Rhea" id="RHEA-COMP:9603"/>
        <dbReference type="ChEBI" id="CHEBI:15378"/>
        <dbReference type="ChEBI" id="CHEBI:58405"/>
        <dbReference type="ChEBI" id="CHEBI:60033"/>
        <dbReference type="ChEBI" id="CHEBI:78435"/>
        <dbReference type="EC" id="2.4.99.28"/>
    </reaction>
</comment>
<organism evidence="20 21">
    <name type="scientific">Rasiella rasia</name>
    <dbReference type="NCBI Taxonomy" id="2744027"/>
    <lineage>
        <taxon>Bacteria</taxon>
        <taxon>Pseudomonadati</taxon>
        <taxon>Bacteroidota</taxon>
        <taxon>Flavobacteriia</taxon>
        <taxon>Flavobacteriales</taxon>
        <taxon>Flavobacteriaceae</taxon>
        <taxon>Rasiella</taxon>
    </lineage>
</organism>
<evidence type="ECO:0000256" key="15">
    <source>
        <dbReference type="ARBA" id="ARBA00023316"/>
    </source>
</evidence>
<evidence type="ECO:0000256" key="14">
    <source>
        <dbReference type="ARBA" id="ARBA00023268"/>
    </source>
</evidence>
<dbReference type="GO" id="GO:0071555">
    <property type="term" value="P:cell wall organization"/>
    <property type="evidence" value="ECO:0007669"/>
    <property type="project" value="UniProtKB-KW"/>
</dbReference>
<evidence type="ECO:0000256" key="6">
    <source>
        <dbReference type="ARBA" id="ARBA00022645"/>
    </source>
</evidence>
<dbReference type="GO" id="GO:0009002">
    <property type="term" value="F:serine-type D-Ala-D-Ala carboxypeptidase activity"/>
    <property type="evidence" value="ECO:0007669"/>
    <property type="project" value="UniProtKB-EC"/>
</dbReference>
<dbReference type="EMBL" id="CP049057">
    <property type="protein sequence ID" value="QIE59967.1"/>
    <property type="molecule type" value="Genomic_DNA"/>
</dbReference>
<feature type="domain" description="Penicillin-binding protein transpeptidase" evidence="18">
    <location>
        <begin position="432"/>
        <end position="689"/>
    </location>
</feature>
<evidence type="ECO:0000256" key="1">
    <source>
        <dbReference type="ARBA" id="ARBA00004236"/>
    </source>
</evidence>
<dbReference type="Pfam" id="PF00905">
    <property type="entry name" value="Transpeptidase"/>
    <property type="match status" value="1"/>
</dbReference>
<dbReference type="InterPro" id="IPR012338">
    <property type="entry name" value="Beta-lactam/transpept-like"/>
</dbReference>
<comment type="catalytic activity">
    <reaction evidence="16">
        <text>Preferential cleavage: (Ac)2-L-Lys-D-Ala-|-D-Ala. Also transpeptidation of peptidyl-alanyl moieties that are N-acyl substituents of D-alanine.</text>
        <dbReference type="EC" id="3.4.16.4"/>
    </reaction>
</comment>
<keyword evidence="13" id="KW-0472">Membrane</keyword>
<evidence type="ECO:0000256" key="8">
    <source>
        <dbReference type="ARBA" id="ARBA00022676"/>
    </source>
</evidence>
<dbReference type="InterPro" id="IPR050396">
    <property type="entry name" value="Glycosyltr_51/Transpeptidase"/>
</dbReference>
<dbReference type="GO" id="GO:0005886">
    <property type="term" value="C:plasma membrane"/>
    <property type="evidence" value="ECO:0007669"/>
    <property type="project" value="UniProtKB-SubCell"/>
</dbReference>
<dbReference type="SUPFAM" id="SSF56601">
    <property type="entry name" value="beta-lactamase/transpeptidase-like"/>
    <property type="match status" value="1"/>
</dbReference>
<dbReference type="GO" id="GO:0006508">
    <property type="term" value="P:proteolysis"/>
    <property type="evidence" value="ECO:0007669"/>
    <property type="project" value="UniProtKB-KW"/>
</dbReference>
<keyword evidence="7" id="KW-0645">Protease</keyword>
<evidence type="ECO:0000256" key="2">
    <source>
        <dbReference type="ARBA" id="ARBA00004752"/>
    </source>
</evidence>
<evidence type="ECO:0000256" key="4">
    <source>
        <dbReference type="ARBA" id="ARBA00007739"/>
    </source>
</evidence>
<evidence type="ECO:0000256" key="3">
    <source>
        <dbReference type="ARBA" id="ARBA00007090"/>
    </source>
</evidence>
<dbReference type="Proteomes" id="UP000505306">
    <property type="component" value="Chromosome"/>
</dbReference>
<dbReference type="InterPro" id="IPR001264">
    <property type="entry name" value="Glyco_trans_51"/>
</dbReference>
<keyword evidence="8" id="KW-0328">Glycosyltransferase</keyword>
<evidence type="ECO:0000256" key="17">
    <source>
        <dbReference type="ARBA" id="ARBA00049902"/>
    </source>
</evidence>
<sequence length="771" mass="86786">MTTTKKTAKKKSNNSEGKYRKLIWKIMGAGVLLVFLIFLLASWGVFGALPDETSLENPEKDLATQIVSTDGVVIGKFFKDNRTPVQFEDLPDHLVNALIATEDVRFYDHSGIDAKGSIRAVAFLGTKGGASTITQQLAKQFFTDQVSKNKFERGVQKIKEWVIATRLERRYTKDEIITMYFNTYDFLNLAIGIESAANIYFDKPPSELTTVESAMLVGMFKNSSLYNPVRNPVGVTNRRNVVLAQMAKYDFITEKVKDSLQALPLGLNFKPQDHDEGIATYFREYVRGYMKQWAKENPKPDGSLYNIDSDGMKVFVTLDSKMQEYAEEAMTAHMINLQKEFDSQNEKNKITPFRDISEEEIEGIMNSGMRRSDRWREMEKQGKSEKEILASFKKKTKMRIFTWANKDRYIDTIMTPMDSLRYYKSILRAGMMSMDPQTGEVKAWVGGADYKNFKYDMVRTGQRQIGSTFKPFVYATAIDQMHMSPCDTLPNTPYTIEAGKYGLLKPWTPKNAGGGYGEMMTLKNALAQSVNTITARLIDRVGPKPVIELVEKMGVDISDIPEAPSIALGTPDVTLYEMVGAYSTFANQGVYIKPNLITRIEDKNGTVLYQNVPETRDVISAETAYVTLSLMEGVTQSGSGSRLRGTWRSSRMYKEVITGYPYDFKNPIAGKTGTTQNNSDGWFMGMVPNLVTGVWVGGEDRATHFGSTSYGQGATMALPIWAMYMKSCYADEDLDVSDGRFKKPSKISIVTDCNEYKNSNNGDEIPDEFDF</sequence>
<dbReference type="InterPro" id="IPR001460">
    <property type="entry name" value="PCN-bd_Tpept"/>
</dbReference>
<name>A0A6G6GN67_9FLAO</name>
<dbReference type="PANTHER" id="PTHR32282:SF11">
    <property type="entry name" value="PENICILLIN-BINDING PROTEIN 1B"/>
    <property type="match status" value="1"/>
</dbReference>
<evidence type="ECO:0000256" key="12">
    <source>
        <dbReference type="ARBA" id="ARBA00022984"/>
    </source>
</evidence>
<evidence type="ECO:0000259" key="19">
    <source>
        <dbReference type="Pfam" id="PF00912"/>
    </source>
</evidence>
<keyword evidence="11" id="KW-0133">Cell shape</keyword>
<evidence type="ECO:0000256" key="13">
    <source>
        <dbReference type="ARBA" id="ARBA00023136"/>
    </source>
</evidence>
<keyword evidence="9" id="KW-0808">Transferase</keyword>
<comment type="similarity">
    <text evidence="4">In the N-terminal section; belongs to the glycosyltransferase 51 family.</text>
</comment>
<evidence type="ECO:0000256" key="9">
    <source>
        <dbReference type="ARBA" id="ARBA00022679"/>
    </source>
</evidence>
<evidence type="ECO:0000313" key="20">
    <source>
        <dbReference type="EMBL" id="QIE59967.1"/>
    </source>
</evidence>
<dbReference type="RefSeq" id="WP_164679979.1">
    <property type="nucleotide sequence ID" value="NZ_CP049057.1"/>
</dbReference>
<evidence type="ECO:0000313" key="21">
    <source>
        <dbReference type="Proteomes" id="UP000505306"/>
    </source>
</evidence>
<keyword evidence="21" id="KW-1185">Reference proteome</keyword>
<dbReference type="Pfam" id="PF00912">
    <property type="entry name" value="Transgly"/>
    <property type="match status" value="1"/>
</dbReference>
<dbReference type="AlphaFoldDB" id="A0A6G6GN67"/>
<keyword evidence="12" id="KW-0573">Peptidoglycan synthesis</keyword>
<accession>A0A6G6GN67</accession>
<keyword evidence="14" id="KW-0511">Multifunctional enzyme</keyword>
<keyword evidence="5" id="KW-1003">Cell membrane</keyword>
<dbReference type="GO" id="GO:0030288">
    <property type="term" value="C:outer membrane-bounded periplasmic space"/>
    <property type="evidence" value="ECO:0007669"/>
    <property type="project" value="TreeGrafter"/>
</dbReference>
<comment type="similarity">
    <text evidence="3">In the C-terminal section; belongs to the transpeptidase family.</text>
</comment>
<dbReference type="GO" id="GO:0009252">
    <property type="term" value="P:peptidoglycan biosynthetic process"/>
    <property type="evidence" value="ECO:0007669"/>
    <property type="project" value="UniProtKB-KW"/>
</dbReference>
<comment type="pathway">
    <text evidence="2">Cell wall biogenesis; peptidoglycan biosynthesis.</text>
</comment>
<reference evidence="20 21" key="1">
    <citation type="submission" date="2020-02" db="EMBL/GenBank/DDBJ databases">
        <title>Complete genome sequence of Flavobacteriaceae bacterium.</title>
        <authorList>
            <person name="Kim S.-J."/>
            <person name="Kim Y.-S."/>
            <person name="Kim K.-H."/>
        </authorList>
    </citation>
    <scope>NUCLEOTIDE SEQUENCE [LARGE SCALE GENOMIC DNA]</scope>
    <source>
        <strain evidence="20 21">RR4-40</strain>
    </source>
</reference>